<evidence type="ECO:0000313" key="8">
    <source>
        <dbReference type="Proteomes" id="UP001362899"/>
    </source>
</evidence>
<dbReference type="GO" id="GO:0005783">
    <property type="term" value="C:endoplasmic reticulum"/>
    <property type="evidence" value="ECO:0007669"/>
    <property type="project" value="TreeGrafter"/>
</dbReference>
<feature type="transmembrane region" description="Helical" evidence="6">
    <location>
        <begin position="121"/>
        <end position="144"/>
    </location>
</feature>
<comment type="caution">
    <text evidence="7">The sequence shown here is derived from an EMBL/GenBank/DDBJ whole genome shotgun (WGS) entry which is preliminary data.</text>
</comment>
<keyword evidence="3 6" id="KW-0812">Transmembrane</keyword>
<feature type="transmembrane region" description="Helical" evidence="6">
    <location>
        <begin position="82"/>
        <end position="101"/>
    </location>
</feature>
<evidence type="ECO:0000256" key="1">
    <source>
        <dbReference type="ARBA" id="ARBA00004141"/>
    </source>
</evidence>
<evidence type="ECO:0000256" key="6">
    <source>
        <dbReference type="SAM" id="Phobius"/>
    </source>
</evidence>
<comment type="similarity">
    <text evidence="2">Belongs to the PER33/POM33 family.</text>
</comment>
<accession>A0AAV5RHF4</accession>
<dbReference type="InterPro" id="IPR005344">
    <property type="entry name" value="TMEM33/Pom33"/>
</dbReference>
<dbReference type="Proteomes" id="UP001362899">
    <property type="component" value="Unassembled WGS sequence"/>
</dbReference>
<evidence type="ECO:0000256" key="5">
    <source>
        <dbReference type="ARBA" id="ARBA00023136"/>
    </source>
</evidence>
<feature type="transmembrane region" description="Helical" evidence="6">
    <location>
        <begin position="202"/>
        <end position="218"/>
    </location>
</feature>
<reference evidence="7 8" key="1">
    <citation type="journal article" date="2023" name="Elife">
        <title>Identification of key yeast species and microbe-microbe interactions impacting larval growth of Drosophila in the wild.</title>
        <authorList>
            <person name="Mure A."/>
            <person name="Sugiura Y."/>
            <person name="Maeda R."/>
            <person name="Honda K."/>
            <person name="Sakurai N."/>
            <person name="Takahashi Y."/>
            <person name="Watada M."/>
            <person name="Katoh T."/>
            <person name="Gotoh A."/>
            <person name="Gotoh Y."/>
            <person name="Taniguchi I."/>
            <person name="Nakamura K."/>
            <person name="Hayashi T."/>
            <person name="Katayama T."/>
            <person name="Uemura T."/>
            <person name="Hattori Y."/>
        </authorList>
    </citation>
    <scope>NUCLEOTIDE SEQUENCE [LARGE SCALE GENOMIC DNA]</scope>
    <source>
        <strain evidence="7 8">SB-73</strain>
    </source>
</reference>
<keyword evidence="8" id="KW-1185">Reference proteome</keyword>
<proteinExistence type="inferred from homology"/>
<dbReference type="EMBL" id="BTGC01000003">
    <property type="protein sequence ID" value="GMM51016.1"/>
    <property type="molecule type" value="Genomic_DNA"/>
</dbReference>
<evidence type="ECO:0000256" key="3">
    <source>
        <dbReference type="ARBA" id="ARBA00022692"/>
    </source>
</evidence>
<gene>
    <name evidence="7" type="ORF">DASB73_019740</name>
</gene>
<evidence type="ECO:0000256" key="4">
    <source>
        <dbReference type="ARBA" id="ARBA00022989"/>
    </source>
</evidence>
<dbReference type="InterPro" id="IPR051645">
    <property type="entry name" value="PER33/POM33_regulator"/>
</dbReference>
<keyword evidence="4 6" id="KW-1133">Transmembrane helix</keyword>
<feature type="transmembrane region" description="Helical" evidence="6">
    <location>
        <begin position="51"/>
        <end position="75"/>
    </location>
</feature>
<dbReference type="Pfam" id="PF03661">
    <property type="entry name" value="TMEM33_Pom33"/>
    <property type="match status" value="1"/>
</dbReference>
<dbReference type="PANTHER" id="PTHR12703">
    <property type="entry name" value="TRANSMEMBRANE PROTEIN 33"/>
    <property type="match status" value="1"/>
</dbReference>
<evidence type="ECO:0000313" key="7">
    <source>
        <dbReference type="EMBL" id="GMM51016.1"/>
    </source>
</evidence>
<dbReference type="GO" id="GO:0016020">
    <property type="term" value="C:membrane"/>
    <property type="evidence" value="ECO:0007669"/>
    <property type="project" value="UniProtKB-SubCell"/>
</dbReference>
<dbReference type="GO" id="GO:0071786">
    <property type="term" value="P:endoplasmic reticulum tubular network organization"/>
    <property type="evidence" value="ECO:0007669"/>
    <property type="project" value="TreeGrafter"/>
</dbReference>
<evidence type="ECO:0000256" key="2">
    <source>
        <dbReference type="ARBA" id="ARBA00007322"/>
    </source>
</evidence>
<dbReference type="AlphaFoldDB" id="A0AAV5RHF4"/>
<protein>
    <submittedName>
        <fullName evidence="7">Uncharacterized protein</fullName>
    </submittedName>
</protein>
<organism evidence="7 8">
    <name type="scientific">Starmerella bacillaris</name>
    <name type="common">Yeast</name>
    <name type="synonym">Candida zemplinina</name>
    <dbReference type="NCBI Taxonomy" id="1247836"/>
    <lineage>
        <taxon>Eukaryota</taxon>
        <taxon>Fungi</taxon>
        <taxon>Dikarya</taxon>
        <taxon>Ascomycota</taxon>
        <taxon>Saccharomycotina</taxon>
        <taxon>Dipodascomycetes</taxon>
        <taxon>Dipodascales</taxon>
        <taxon>Trichomonascaceae</taxon>
        <taxon>Starmerella</taxon>
    </lineage>
</organism>
<dbReference type="PANTHER" id="PTHR12703:SF4">
    <property type="entry name" value="TRANSMEMBRANE PROTEIN 33"/>
    <property type="match status" value="1"/>
</dbReference>
<name>A0AAV5RHF4_STABA</name>
<sequence length="288" mass="33669">MSGFIYICDPGSTFKNHRHIDRELLKRLGSESDNPSSNSIFVVYEEKIYKVWFWGHCSVVLSTVISILFCFLRLTSRTVPNFIYRLSFVLIILTYGLALFQNLKGAPVSFYSLLPLHTFQYAALAFLWLITPPHFVKLLSYLVFSANHVFTRIQSDAKSPKHKELIKRILDDYIPKAVETTAYLDLFMVLQMFVDVLCRKRFSFLSLLVFIFCLRVRTMYVGRTWDAIVVIATLIDNRMIKKETPVKLRNAWIRLKDRVLTKDLRHSEMHSEDTDRAIEQANLDARLR</sequence>
<keyword evidence="5 6" id="KW-0472">Membrane</keyword>
<dbReference type="GO" id="GO:0061024">
    <property type="term" value="P:membrane organization"/>
    <property type="evidence" value="ECO:0007669"/>
    <property type="project" value="TreeGrafter"/>
</dbReference>
<comment type="subcellular location">
    <subcellularLocation>
        <location evidence="1">Membrane</location>
        <topology evidence="1">Multi-pass membrane protein</topology>
    </subcellularLocation>
</comment>